<dbReference type="InterPro" id="IPR036322">
    <property type="entry name" value="WD40_repeat_dom_sf"/>
</dbReference>
<keyword evidence="3" id="KW-1185">Reference proteome</keyword>
<dbReference type="SMART" id="SM00320">
    <property type="entry name" value="WD40"/>
    <property type="match status" value="5"/>
</dbReference>
<gene>
    <name evidence="2" type="ORF">SteCoe_27405</name>
</gene>
<dbReference type="PANTHER" id="PTHR47822:SF2">
    <property type="entry name" value="F-BOX AND WD-40 DOMAIN PROTEIN 7"/>
    <property type="match status" value="1"/>
</dbReference>
<sequence>MVERRRPTLDHEITCNNIDIFNVRWNFTGDQLALGTSNGYVQLYNSSFEQVRNLNCQSGAEKMPITSIRFRPELVDTSRKPVLLATTCDGGIVHWNLANGKSLSTTRLRNEQIYSADFNSDGTNYILGCKEGKIKLFDEANFTQIGEFSHSIQGEAEGAQRVFCLKWFSENLFLSAGWDNKITIWDVRTTKYVREIIGPHVCGDSVDVRDNYVISGSYHIREQLQVWSLENGGNIHTLTMEFAGKKCMPYSVQFCRNEGLMFAVGGVGSGEIYFYQADTLQQVAVIPDAIKTVYSMHLGNNNRFAIGIGNSSRIYTT</sequence>
<organism evidence="2 3">
    <name type="scientific">Stentor coeruleus</name>
    <dbReference type="NCBI Taxonomy" id="5963"/>
    <lineage>
        <taxon>Eukaryota</taxon>
        <taxon>Sar</taxon>
        <taxon>Alveolata</taxon>
        <taxon>Ciliophora</taxon>
        <taxon>Postciliodesmatophora</taxon>
        <taxon>Heterotrichea</taxon>
        <taxon>Heterotrichida</taxon>
        <taxon>Stentoridae</taxon>
        <taxon>Stentor</taxon>
    </lineage>
</organism>
<reference evidence="2 3" key="1">
    <citation type="submission" date="2016-11" db="EMBL/GenBank/DDBJ databases">
        <title>The macronuclear genome of Stentor coeruleus: a giant cell with tiny introns.</title>
        <authorList>
            <person name="Slabodnick M."/>
            <person name="Ruby J.G."/>
            <person name="Reiff S.B."/>
            <person name="Swart E.C."/>
            <person name="Gosai S."/>
            <person name="Prabakaran S."/>
            <person name="Witkowska E."/>
            <person name="Larue G.E."/>
            <person name="Fisher S."/>
            <person name="Freeman R.M."/>
            <person name="Gunawardena J."/>
            <person name="Chu W."/>
            <person name="Stover N.A."/>
            <person name="Gregory B.D."/>
            <person name="Nowacki M."/>
            <person name="Derisi J."/>
            <person name="Roy S.W."/>
            <person name="Marshall W.F."/>
            <person name="Sood P."/>
        </authorList>
    </citation>
    <scope>NUCLEOTIDE SEQUENCE [LARGE SCALE GENOMIC DNA]</scope>
    <source>
        <strain evidence="2">WM001</strain>
    </source>
</reference>
<dbReference type="EMBL" id="MPUH01000793">
    <property type="protein sequence ID" value="OMJ73823.1"/>
    <property type="molecule type" value="Genomic_DNA"/>
</dbReference>
<keyword evidence="1" id="KW-0853">WD repeat</keyword>
<evidence type="ECO:0000313" key="3">
    <source>
        <dbReference type="Proteomes" id="UP000187209"/>
    </source>
</evidence>
<feature type="repeat" description="WD" evidence="1">
    <location>
        <begin position="171"/>
        <end position="195"/>
    </location>
</feature>
<dbReference type="InterPro" id="IPR001680">
    <property type="entry name" value="WD40_rpt"/>
</dbReference>
<dbReference type="PANTHER" id="PTHR47822">
    <property type="entry name" value="CARBOHYDRATE BINDING DOMAIN CONTAINING PROTEIN"/>
    <property type="match status" value="1"/>
</dbReference>
<dbReference type="InterPro" id="IPR015943">
    <property type="entry name" value="WD40/YVTN_repeat-like_dom_sf"/>
</dbReference>
<dbReference type="Proteomes" id="UP000187209">
    <property type="component" value="Unassembled WGS sequence"/>
</dbReference>
<dbReference type="AlphaFoldDB" id="A0A1R2BAJ9"/>
<protein>
    <submittedName>
        <fullName evidence="2">Uncharacterized protein</fullName>
    </submittedName>
</protein>
<dbReference type="SUPFAM" id="SSF50978">
    <property type="entry name" value="WD40 repeat-like"/>
    <property type="match status" value="1"/>
</dbReference>
<dbReference type="Pfam" id="PF00400">
    <property type="entry name" value="WD40"/>
    <property type="match status" value="1"/>
</dbReference>
<comment type="caution">
    <text evidence="2">The sequence shown here is derived from an EMBL/GenBank/DDBJ whole genome shotgun (WGS) entry which is preliminary data.</text>
</comment>
<accession>A0A1R2BAJ9</accession>
<evidence type="ECO:0000313" key="2">
    <source>
        <dbReference type="EMBL" id="OMJ73823.1"/>
    </source>
</evidence>
<dbReference type="OrthoDB" id="10251741at2759"/>
<proteinExistence type="predicted"/>
<dbReference type="Gene3D" id="2.130.10.10">
    <property type="entry name" value="YVTN repeat-like/Quinoprotein amine dehydrogenase"/>
    <property type="match status" value="1"/>
</dbReference>
<name>A0A1R2BAJ9_9CILI</name>
<evidence type="ECO:0000256" key="1">
    <source>
        <dbReference type="PROSITE-ProRule" id="PRU00221"/>
    </source>
</evidence>
<dbReference type="PROSITE" id="PS50082">
    <property type="entry name" value="WD_REPEATS_2"/>
    <property type="match status" value="1"/>
</dbReference>